<dbReference type="RefSeq" id="WP_040417222.1">
    <property type="nucleotide sequence ID" value="NZ_BJYV01000005.1"/>
</dbReference>
<dbReference type="PANTHER" id="PTHR21240:SF28">
    <property type="entry name" value="ISO-OROTATE DECARBOXYLASE (EUROFUNG)"/>
    <property type="match status" value="1"/>
</dbReference>
<dbReference type="EMBL" id="BJYV01000005">
    <property type="protein sequence ID" value="GEO21036.1"/>
    <property type="molecule type" value="Genomic_DNA"/>
</dbReference>
<evidence type="ECO:0000259" key="2">
    <source>
        <dbReference type="Pfam" id="PF04909"/>
    </source>
</evidence>
<dbReference type="InterPro" id="IPR032466">
    <property type="entry name" value="Metal_Hydrolase"/>
</dbReference>
<sequence length="378" mass="43464">MKKHFYDTIPLFLILFLVSSLDNSLFSQEMDFESYNPQSTLVVPENPVTRAKYPFVDIHSHQSNVNEALITRLIKEMDELNMATMVNLSGKGSSRNRADSEAQEYLNSMIRQFNAQAPGRFIVFTNLSFSGFGTQEWKEKAVAELEADVKNGANGLKIFKSLGLNVKDVNGKRVPINHPDLDAIWAKCGELGIPVLIHAADPASFWDPMDGNNERWLELKLRPNRKRAADNPAPFEQIIAEQHAVFKKHSNTTFINAHMGWMANDLAKAAKHLDKYPNVNFGIAAVIAEFGRQPKAAKKFFIDYQDRILFGKDSYNQEEFYTYFRVLETEDEYFPYYKKYHAYWRMYGLGLPDEVLKKVYYKNALRIVPNMDKSLFPD</sequence>
<dbReference type="AlphaFoldDB" id="A0A512CA04"/>
<keyword evidence="1" id="KW-0456">Lyase</keyword>
<accession>A0A512CA04</accession>
<dbReference type="InterPro" id="IPR032465">
    <property type="entry name" value="ACMSD"/>
</dbReference>
<dbReference type="Proteomes" id="UP000321301">
    <property type="component" value="Unassembled WGS sequence"/>
</dbReference>
<evidence type="ECO:0000313" key="3">
    <source>
        <dbReference type="EMBL" id="GEO21036.1"/>
    </source>
</evidence>
<gene>
    <name evidence="3" type="ORF">CQA01_15700</name>
</gene>
<dbReference type="SUPFAM" id="SSF51556">
    <property type="entry name" value="Metallo-dependent hydrolases"/>
    <property type="match status" value="1"/>
</dbReference>
<proteinExistence type="predicted"/>
<dbReference type="GO" id="GO:0019748">
    <property type="term" value="P:secondary metabolic process"/>
    <property type="evidence" value="ECO:0007669"/>
    <property type="project" value="TreeGrafter"/>
</dbReference>
<dbReference type="Gene3D" id="3.20.20.140">
    <property type="entry name" value="Metal-dependent hydrolases"/>
    <property type="match status" value="1"/>
</dbReference>
<evidence type="ECO:0000313" key="4">
    <source>
        <dbReference type="Proteomes" id="UP000321301"/>
    </source>
</evidence>
<dbReference type="GO" id="GO:0005737">
    <property type="term" value="C:cytoplasm"/>
    <property type="evidence" value="ECO:0007669"/>
    <property type="project" value="TreeGrafter"/>
</dbReference>
<protein>
    <recommendedName>
        <fullName evidence="2">Amidohydrolase-related domain-containing protein</fullName>
    </recommendedName>
</protein>
<dbReference type="GO" id="GO:0016831">
    <property type="term" value="F:carboxy-lyase activity"/>
    <property type="evidence" value="ECO:0007669"/>
    <property type="project" value="InterPro"/>
</dbReference>
<keyword evidence="4" id="KW-1185">Reference proteome</keyword>
<organism evidence="3 4">
    <name type="scientific">Cyclobacterium qasimii</name>
    <dbReference type="NCBI Taxonomy" id="1350429"/>
    <lineage>
        <taxon>Bacteria</taxon>
        <taxon>Pseudomonadati</taxon>
        <taxon>Bacteroidota</taxon>
        <taxon>Cytophagia</taxon>
        <taxon>Cytophagales</taxon>
        <taxon>Cyclobacteriaceae</taxon>
        <taxon>Cyclobacterium</taxon>
    </lineage>
</organism>
<dbReference type="Pfam" id="PF04909">
    <property type="entry name" value="Amidohydro_2"/>
    <property type="match status" value="1"/>
</dbReference>
<dbReference type="PANTHER" id="PTHR21240">
    <property type="entry name" value="2-AMINO-3-CARBOXYLMUCONATE-6-SEMIALDEHYDE DECARBOXYLASE"/>
    <property type="match status" value="1"/>
</dbReference>
<name>A0A512CA04_9BACT</name>
<feature type="domain" description="Amidohydrolase-related" evidence="2">
    <location>
        <begin position="132"/>
        <end position="368"/>
    </location>
</feature>
<dbReference type="InterPro" id="IPR006680">
    <property type="entry name" value="Amidohydro-rel"/>
</dbReference>
<comment type="caution">
    <text evidence="3">The sequence shown here is derived from an EMBL/GenBank/DDBJ whole genome shotgun (WGS) entry which is preliminary data.</text>
</comment>
<reference evidence="3 4" key="1">
    <citation type="submission" date="2019-07" db="EMBL/GenBank/DDBJ databases">
        <title>Whole genome shotgun sequence of Cyclobacterium qasimii NBRC 106168.</title>
        <authorList>
            <person name="Hosoyama A."/>
            <person name="Uohara A."/>
            <person name="Ohji S."/>
            <person name="Ichikawa N."/>
        </authorList>
    </citation>
    <scope>NUCLEOTIDE SEQUENCE [LARGE SCALE GENOMIC DNA]</scope>
    <source>
        <strain evidence="3 4">NBRC 106168</strain>
    </source>
</reference>
<dbReference type="GO" id="GO:0016787">
    <property type="term" value="F:hydrolase activity"/>
    <property type="evidence" value="ECO:0007669"/>
    <property type="project" value="InterPro"/>
</dbReference>
<evidence type="ECO:0000256" key="1">
    <source>
        <dbReference type="ARBA" id="ARBA00023239"/>
    </source>
</evidence>